<dbReference type="WBParaSite" id="EEL_0000011901-mRNA-1">
    <property type="protein sequence ID" value="EEL_0000011901-mRNA-1"/>
    <property type="gene ID" value="EEL_0000011901"/>
</dbReference>
<evidence type="ECO:0000313" key="1">
    <source>
        <dbReference type="Proteomes" id="UP000050640"/>
    </source>
</evidence>
<proteinExistence type="predicted"/>
<dbReference type="AlphaFoldDB" id="A0A0R3RFI1"/>
<dbReference type="Proteomes" id="UP000050640">
    <property type="component" value="Unplaced"/>
</dbReference>
<sequence length="33" mass="3869">MLIIQALMFPKMIEIRCAGYSNKMVINNQQQLQ</sequence>
<name>A0A0R3RFI1_9BILA</name>
<evidence type="ECO:0000313" key="2">
    <source>
        <dbReference type="WBParaSite" id="EEL_0000011901-mRNA-1"/>
    </source>
</evidence>
<protein>
    <submittedName>
        <fullName evidence="2">Uncharacterized protein</fullName>
    </submittedName>
</protein>
<keyword evidence="1" id="KW-1185">Reference proteome</keyword>
<reference evidence="2" key="1">
    <citation type="submission" date="2017-02" db="UniProtKB">
        <authorList>
            <consortium name="WormBaseParasite"/>
        </authorList>
    </citation>
    <scope>IDENTIFICATION</scope>
</reference>
<accession>A0A0R3RFI1</accession>
<organism evidence="1 2">
    <name type="scientific">Elaeophora elaphi</name>
    <dbReference type="NCBI Taxonomy" id="1147741"/>
    <lineage>
        <taxon>Eukaryota</taxon>
        <taxon>Metazoa</taxon>
        <taxon>Ecdysozoa</taxon>
        <taxon>Nematoda</taxon>
        <taxon>Chromadorea</taxon>
        <taxon>Rhabditida</taxon>
        <taxon>Spirurina</taxon>
        <taxon>Spiruromorpha</taxon>
        <taxon>Filarioidea</taxon>
        <taxon>Onchocercidae</taxon>
        <taxon>Elaeophora</taxon>
    </lineage>
</organism>